<keyword evidence="3 9" id="KW-0479">Metal-binding</keyword>
<sequence>MTSVQASCDALVEITEAHHRVAIDLVYATSRNLTGKPICHDMPCMLLAPAEQALTLAVRSAGQLGLRLKILDAYRPIYVQEILWNFLPDPAYVADPAEGSHHNRGIAVDVTLIDPNGDELDMGTAFDTMTEESHHFYDDLPWHVQRNRAMLLGIMLASGFTHMPTEWWHYQLPNAARYPLIADA</sequence>
<dbReference type="RefSeq" id="WP_136899641.1">
    <property type="nucleotide sequence ID" value="NZ_SWJE01000039.1"/>
</dbReference>
<evidence type="ECO:0000256" key="5">
    <source>
        <dbReference type="ARBA" id="ARBA00022833"/>
    </source>
</evidence>
<feature type="site" description="Transition state stabilizer" evidence="9">
    <location>
        <position position="75"/>
    </location>
</feature>
<comment type="catalytic activity">
    <reaction evidence="1 9">
        <text>D-alanyl-D-alanine + H2O = 2 D-alanine</text>
        <dbReference type="Rhea" id="RHEA:20661"/>
        <dbReference type="ChEBI" id="CHEBI:15377"/>
        <dbReference type="ChEBI" id="CHEBI:57416"/>
        <dbReference type="ChEBI" id="CHEBI:57822"/>
        <dbReference type="EC" id="3.4.13.22"/>
    </reaction>
</comment>
<proteinExistence type="inferred from homology"/>
<dbReference type="GO" id="GO:0160237">
    <property type="term" value="F:D-Ala-D-Ala dipeptidase activity"/>
    <property type="evidence" value="ECO:0007669"/>
    <property type="project" value="UniProtKB-EC"/>
</dbReference>
<dbReference type="GO" id="GO:0006508">
    <property type="term" value="P:proteolysis"/>
    <property type="evidence" value="ECO:0007669"/>
    <property type="project" value="UniProtKB-KW"/>
</dbReference>
<dbReference type="GO" id="GO:0071555">
    <property type="term" value="P:cell wall organization"/>
    <property type="evidence" value="ECO:0007669"/>
    <property type="project" value="UniProtKB-KW"/>
</dbReference>
<keyword evidence="7 9" id="KW-0482">Metalloprotease</keyword>
<evidence type="ECO:0000256" key="6">
    <source>
        <dbReference type="ARBA" id="ARBA00022997"/>
    </source>
</evidence>
<dbReference type="PIRSF" id="PIRSF026671">
    <property type="entry name" value="AA_dipeptidase"/>
    <property type="match status" value="1"/>
</dbReference>
<comment type="function">
    <text evidence="9">Catalyzes hydrolysis of the D-alanyl-D-alanine dipeptide.</text>
</comment>
<accession>A0A4U1HBM3</accession>
<comment type="caution">
    <text evidence="10">The sequence shown here is derived from an EMBL/GenBank/DDBJ whole genome shotgun (WGS) entry which is preliminary data.</text>
</comment>
<feature type="binding site" evidence="9">
    <location>
        <position position="102"/>
    </location>
    <ligand>
        <name>Zn(2+)</name>
        <dbReference type="ChEBI" id="CHEBI:29105"/>
        <note>catalytic</note>
    </ligand>
</feature>
<reference evidence="10 11" key="1">
    <citation type="submission" date="2019-04" db="EMBL/GenBank/DDBJ databases">
        <title>Trinickia sp. 7GSK02, isolated from subtropical forest soil.</title>
        <authorList>
            <person name="Gao Z.-H."/>
            <person name="Qiu L.-H."/>
        </authorList>
    </citation>
    <scope>NUCLEOTIDE SEQUENCE [LARGE SCALE GENOMIC DNA]</scope>
    <source>
        <strain evidence="10 11">7GSK02</strain>
    </source>
</reference>
<dbReference type="InterPro" id="IPR009045">
    <property type="entry name" value="Zn_M74/Hedgehog-like"/>
</dbReference>
<organism evidence="10 11">
    <name type="scientific">Trinickia terrae</name>
    <dbReference type="NCBI Taxonomy" id="2571161"/>
    <lineage>
        <taxon>Bacteria</taxon>
        <taxon>Pseudomonadati</taxon>
        <taxon>Pseudomonadota</taxon>
        <taxon>Betaproteobacteria</taxon>
        <taxon>Burkholderiales</taxon>
        <taxon>Burkholderiaceae</taxon>
        <taxon>Trinickia</taxon>
    </lineage>
</organism>
<dbReference type="InterPro" id="IPR000755">
    <property type="entry name" value="A_A_dipeptidase"/>
</dbReference>
<gene>
    <name evidence="9 10" type="primary">ddpX</name>
    <name evidence="10" type="ORF">FAZ69_32935</name>
</gene>
<evidence type="ECO:0000256" key="2">
    <source>
        <dbReference type="ARBA" id="ARBA00022670"/>
    </source>
</evidence>
<evidence type="ECO:0000313" key="11">
    <source>
        <dbReference type="Proteomes" id="UP000305539"/>
    </source>
</evidence>
<comment type="similarity">
    <text evidence="9">Belongs to the peptidase M15D family.</text>
</comment>
<name>A0A4U1HBM3_9BURK</name>
<evidence type="ECO:0000256" key="4">
    <source>
        <dbReference type="ARBA" id="ARBA00022801"/>
    </source>
</evidence>
<keyword evidence="4 9" id="KW-0378">Hydrolase</keyword>
<keyword evidence="11" id="KW-1185">Reference proteome</keyword>
<evidence type="ECO:0000256" key="1">
    <source>
        <dbReference type="ARBA" id="ARBA00001362"/>
    </source>
</evidence>
<dbReference type="GO" id="GO:0008270">
    <property type="term" value="F:zinc ion binding"/>
    <property type="evidence" value="ECO:0007669"/>
    <property type="project" value="UniProtKB-UniRule"/>
</dbReference>
<dbReference type="Gene3D" id="3.30.1380.10">
    <property type="match status" value="1"/>
</dbReference>
<dbReference type="SUPFAM" id="SSF55166">
    <property type="entry name" value="Hedgehog/DD-peptidase"/>
    <property type="match status" value="1"/>
</dbReference>
<dbReference type="GO" id="GO:0008237">
    <property type="term" value="F:metallopeptidase activity"/>
    <property type="evidence" value="ECO:0007669"/>
    <property type="project" value="UniProtKB-KW"/>
</dbReference>
<dbReference type="CDD" id="cd14840">
    <property type="entry name" value="D-Ala-D-Ala_dipeptidase_Aad"/>
    <property type="match status" value="1"/>
</dbReference>
<dbReference type="AlphaFoldDB" id="A0A4U1HBM3"/>
<keyword evidence="2 9" id="KW-0645">Protease</keyword>
<evidence type="ECO:0000256" key="9">
    <source>
        <dbReference type="HAMAP-Rule" id="MF_01924"/>
    </source>
</evidence>
<evidence type="ECO:0000256" key="3">
    <source>
        <dbReference type="ARBA" id="ARBA00022723"/>
    </source>
</evidence>
<keyword evidence="6 9" id="KW-0224">Dipeptidase</keyword>
<dbReference type="PANTHER" id="PTHR43126">
    <property type="entry name" value="D-ALANYL-D-ALANINE DIPEPTIDASE"/>
    <property type="match status" value="1"/>
</dbReference>
<evidence type="ECO:0000256" key="8">
    <source>
        <dbReference type="ARBA" id="ARBA00023316"/>
    </source>
</evidence>
<keyword evidence="5 9" id="KW-0862">Zinc</keyword>
<evidence type="ECO:0000256" key="7">
    <source>
        <dbReference type="ARBA" id="ARBA00023049"/>
    </source>
</evidence>
<feature type="binding site" evidence="9">
    <location>
        <position position="109"/>
    </location>
    <ligand>
        <name>Zn(2+)</name>
        <dbReference type="ChEBI" id="CHEBI:29105"/>
        <note>catalytic</note>
    </ligand>
</feature>
<comment type="cofactor">
    <cofactor evidence="9">
        <name>Zn(2+)</name>
        <dbReference type="ChEBI" id="CHEBI:29105"/>
    </cofactor>
    <text evidence="9">Binds 1 zinc ion per subunit.</text>
</comment>
<dbReference type="EMBL" id="SWJE01000039">
    <property type="protein sequence ID" value="TKC77193.1"/>
    <property type="molecule type" value="Genomic_DNA"/>
</dbReference>
<dbReference type="EC" id="3.4.13.22" evidence="9"/>
<dbReference type="Proteomes" id="UP000305539">
    <property type="component" value="Unassembled WGS sequence"/>
</dbReference>
<feature type="binding site" evidence="9">
    <location>
        <position position="169"/>
    </location>
    <ligand>
        <name>Zn(2+)</name>
        <dbReference type="ChEBI" id="CHEBI:29105"/>
        <note>catalytic</note>
    </ligand>
</feature>
<dbReference type="PANTHER" id="PTHR43126:SF1">
    <property type="entry name" value="D-ALANYL-D-ALANINE DIPEPTIDASE"/>
    <property type="match status" value="1"/>
</dbReference>
<keyword evidence="8" id="KW-0961">Cell wall biogenesis/degradation</keyword>
<dbReference type="HAMAP" id="MF_01924">
    <property type="entry name" value="A_A_dipeptidase"/>
    <property type="match status" value="1"/>
</dbReference>
<feature type="active site" description="Proton donor/acceptor" evidence="9">
    <location>
        <position position="166"/>
    </location>
</feature>
<evidence type="ECO:0000313" key="10">
    <source>
        <dbReference type="EMBL" id="TKC77193.1"/>
    </source>
</evidence>
<dbReference type="NCBIfam" id="NF007557">
    <property type="entry name" value="PRK10178.1"/>
    <property type="match status" value="1"/>
</dbReference>
<dbReference type="Pfam" id="PF01427">
    <property type="entry name" value="Peptidase_M15"/>
    <property type="match status" value="1"/>
</dbReference>
<dbReference type="OrthoDB" id="9801430at2"/>
<protein>
    <recommendedName>
        <fullName evidence="9">D-alanyl-D-alanine dipeptidase</fullName>
        <shortName evidence="9">D-Ala-D-Ala dipeptidase</shortName>
        <ecNumber evidence="9">3.4.13.22</ecNumber>
    </recommendedName>
</protein>